<keyword evidence="2" id="KW-0677">Repeat</keyword>
<evidence type="ECO:0000256" key="3">
    <source>
        <dbReference type="ARBA" id="ARBA00023157"/>
    </source>
</evidence>
<dbReference type="PROSITE" id="PS50027">
    <property type="entry name" value="EGF_LAM_2"/>
    <property type="match status" value="6"/>
</dbReference>
<feature type="coiled-coil region" evidence="8">
    <location>
        <begin position="850"/>
        <end position="877"/>
    </location>
</feature>
<evidence type="ECO:0000259" key="12">
    <source>
        <dbReference type="PROSITE" id="PS51115"/>
    </source>
</evidence>
<protein>
    <submittedName>
        <fullName evidence="13">Laminin subunit alpha-1</fullName>
    </submittedName>
</protein>
<dbReference type="GO" id="GO:0007411">
    <property type="term" value="P:axon guidance"/>
    <property type="evidence" value="ECO:0007669"/>
    <property type="project" value="TreeGrafter"/>
</dbReference>
<evidence type="ECO:0000256" key="2">
    <source>
        <dbReference type="ARBA" id="ARBA00022737"/>
    </source>
</evidence>
<keyword evidence="3 7" id="KW-1015">Disulfide bond</keyword>
<dbReference type="SUPFAM" id="SSF49899">
    <property type="entry name" value="Concanavalin A-like lectins/glucanases"/>
    <property type="match status" value="5"/>
</dbReference>
<evidence type="ECO:0000256" key="9">
    <source>
        <dbReference type="SAM" id="MobiDB-lite"/>
    </source>
</evidence>
<dbReference type="InterPro" id="IPR002049">
    <property type="entry name" value="LE_dom"/>
</dbReference>
<dbReference type="SMART" id="SM00281">
    <property type="entry name" value="LamB"/>
    <property type="match status" value="1"/>
</dbReference>
<feature type="disulfide bond" evidence="7">
    <location>
        <begin position="57"/>
        <end position="66"/>
    </location>
</feature>
<evidence type="ECO:0000256" key="5">
    <source>
        <dbReference type="ARBA" id="ARBA00023292"/>
    </source>
</evidence>
<dbReference type="Gene3D" id="2.170.300.10">
    <property type="entry name" value="Tie2 ligand-binding domain superfamily"/>
    <property type="match status" value="2"/>
</dbReference>
<feature type="domain" description="Laminin EGF-like" evidence="11">
    <location>
        <begin position="84"/>
        <end position="128"/>
    </location>
</feature>
<dbReference type="PROSITE" id="PS01248">
    <property type="entry name" value="EGF_LAM_1"/>
    <property type="match status" value="3"/>
</dbReference>
<dbReference type="FunFam" id="2.10.25.10:FF:000188">
    <property type="entry name" value="Laminin subunit gamma 2"/>
    <property type="match status" value="1"/>
</dbReference>
<evidence type="ECO:0000313" key="14">
    <source>
        <dbReference type="Proteomes" id="UP000053268"/>
    </source>
</evidence>
<evidence type="ECO:0000259" key="10">
    <source>
        <dbReference type="PROSITE" id="PS50025"/>
    </source>
</evidence>
<feature type="domain" description="Laminin G" evidence="10">
    <location>
        <begin position="1236"/>
        <end position="1419"/>
    </location>
</feature>
<feature type="disulfide bond" evidence="7">
    <location>
        <begin position="102"/>
        <end position="111"/>
    </location>
</feature>
<feature type="disulfide bond" evidence="7">
    <location>
        <begin position="242"/>
        <end position="251"/>
    </location>
</feature>
<accession>A0A194Q0F2</accession>
<dbReference type="InterPro" id="IPR000742">
    <property type="entry name" value="EGF"/>
</dbReference>
<dbReference type="Pfam" id="PF00052">
    <property type="entry name" value="Laminin_B"/>
    <property type="match status" value="1"/>
</dbReference>
<feature type="domain" description="Laminin EGF-like" evidence="11">
    <location>
        <begin position="36"/>
        <end position="83"/>
    </location>
</feature>
<keyword evidence="1" id="KW-0732">Signal</keyword>
<dbReference type="GO" id="GO:0016477">
    <property type="term" value="P:cell migration"/>
    <property type="evidence" value="ECO:0007669"/>
    <property type="project" value="TreeGrafter"/>
</dbReference>
<feature type="disulfide bond" evidence="7">
    <location>
        <begin position="36"/>
        <end position="48"/>
    </location>
</feature>
<dbReference type="Proteomes" id="UP000053268">
    <property type="component" value="Unassembled WGS sequence"/>
</dbReference>
<dbReference type="SUPFAM" id="SSF57196">
    <property type="entry name" value="EGF/Laminin"/>
    <property type="match status" value="2"/>
</dbReference>
<evidence type="ECO:0000256" key="8">
    <source>
        <dbReference type="SAM" id="Coils"/>
    </source>
</evidence>
<proteinExistence type="predicted"/>
<dbReference type="Pfam" id="PF02210">
    <property type="entry name" value="Laminin_G_2"/>
    <property type="match status" value="3"/>
</dbReference>
<dbReference type="PROSITE" id="PS50025">
    <property type="entry name" value="LAM_G_DOMAIN"/>
    <property type="match status" value="4"/>
</dbReference>
<keyword evidence="5 7" id="KW-0424">Laminin EGF-like domain</keyword>
<keyword evidence="14" id="KW-1185">Reference proteome</keyword>
<dbReference type="Pfam" id="PF00053">
    <property type="entry name" value="EGF_laminin"/>
    <property type="match status" value="6"/>
</dbReference>
<feature type="disulfide bond" evidence="7">
    <location>
        <begin position="552"/>
        <end position="566"/>
    </location>
</feature>
<feature type="disulfide bond" evidence="7">
    <location>
        <begin position="540"/>
        <end position="549"/>
    </location>
</feature>
<dbReference type="Pfam" id="PF00054">
    <property type="entry name" value="Laminin_G_1"/>
    <property type="match status" value="1"/>
</dbReference>
<feature type="compositionally biased region" description="Polar residues" evidence="9">
    <location>
        <begin position="1351"/>
        <end position="1363"/>
    </location>
</feature>
<keyword evidence="4" id="KW-0325">Glycoprotein</keyword>
<dbReference type="CDD" id="cd00110">
    <property type="entry name" value="LamG"/>
    <property type="match status" value="4"/>
</dbReference>
<dbReference type="InterPro" id="IPR001791">
    <property type="entry name" value="Laminin_G"/>
</dbReference>
<name>A0A194Q0F2_PAPXU</name>
<keyword evidence="8" id="KW-0175">Coiled coil</keyword>
<dbReference type="PANTHER" id="PTHR10574:SF406">
    <property type="entry name" value="LAMININ SUBUNIT ALPHA 5"/>
    <property type="match status" value="1"/>
</dbReference>
<evidence type="ECO:0000313" key="13">
    <source>
        <dbReference type="EMBL" id="KPI98474.1"/>
    </source>
</evidence>
<feature type="domain" description="Laminin IV type A" evidence="12">
    <location>
        <begin position="294"/>
        <end position="475"/>
    </location>
</feature>
<sequence length="2150" mass="229678">MCDVASVSFQFTSLLNTKTYIINVNVWIDGCLLEGCNCSLLGAEGNACDIRTGQCRCRPHVTGRACDTCEEGYWGLEVGGCRRCACGAGAAACDPATGACACARGAGGARCDHCLPGYYGFGPAGCLPCPTCSAGKVCSSASGRCVCPARTRGPACAQCARGYWGRAHGCPPCACGPGALSSSCDPVSGQCECRAGWSGRSCDRCAVGHFGPRCKSCACAVAGTRGCKDGVCPCDNHGRCLCKENVVGDKCDRCLEGTFGLAEENPSGCTACFCFGRSAQCTQAAVTRAALHAPAPHHLTLVPAETRASIDQESLLAVHTRFPDATIAVPRPPVPVYVELGPLFLGDRVMSYGGALRFTVEEEGGDQLSPEFLDRFPLVRLYGRNLVLDYYERVPAVNGTHAVWLHESLWRVRGQGTASRGALMLVLQRLTRVQLRVSTRAPTNTDPVHVLVLKVSLETAVPGLSRGAPALGVERCACPRPYADASCQRPAAGFWLPPADASTTNVAGTIVINVDAVAQPCDCNGRSSTCHPDTGHCLNCTGGTEGPRCDRCAAGYYGAPDAATGCQPCACPTTARNFASACALVGGALRCRCLPGYTGVRCEACAAGYRRVAEGKCAACGCDVRGALAARCDARAQCRCRPQVLGDRCDRCELPRHYLDEDGCKPCDNCTQTLLDDVSRLAGSLATRADLTELSRIPQPFPALQEFDHNTTSLRNSLYDVKKGIEHSRNFENWISEMERTEHDAFRTVNKVKLEAAKREKDAQYISLESMSWLEEVLKQRRLLAEQVAALDDFARGEKHLSAHRAIKEARHLLKNIREVTLSDYMTGASDVSDSVNLQSTSVHEYEYRIEDMWRRVRRLRAALEQWERRAEDLPRLVDVVFSAGDAVAELRKRVAPKLAHIKDVGLRCRLVLEDISNLSTDNMTDQTRSLLLQTHNLAVGFPGLLRQLTTLTAAAEEKEGILYSLTPAYKAKFLQPAEIHAAELKKKAKEYKNLFAGTRALAAGGVRAARAWSEVAGALQAAAAAASAAAGAADTAGKLARGPNPLVDTAQNQLRASEILKTKGAAVLARADELRKQLEGAQRGVDVVSVELRALGWKERALAGGQADSNAVREELSRAGVQADRVFVRARALYDEAAELRRRARYQLRRRLADLQRLGDTALGAAQEHVSQISGNTVRGAEVAEALGAAAEARAREHAAAAHTLDPALAKLRHNIARARDAAASISVSVTSPGAGAGTGAGAGCARAFAVSGGGGVTRLGLAVSFDRVVRNGTLLLLQDLEGERYLKMYVQNERLLVSWDVGMGRGVLAHPRPLRPTHDDADHLSYRIEVERVWSTVRLKVESTDESAIVSNNSTESSGANERNESGEAGALEAGTLWLGEAGAPLPGCVHALHEDDRELGLWAFTHQPDTAQCVACTHRWYNAGAAGGAGGAGGAGSPALTWFGGAGYAELRRAGLRPADRRHFSLSFTFRTRDENALLFMALDEANNRSVSVELVSCRVTFRVAYRSARLEITARGRHCDGRPAHVQAIRVFAANKLEKGSLRVNGEETLGSPSPPVQAPADLPEPGARFFVGGAPPGAGVAAPALLGCLGALTVDRQGYDLMDTPYRRGLERSCAIRTLRSAILDGEGYIEVGAPALRRRTTLALSVRTRSPAALLLWRAPAGPAAHPDDAEDTDGDDNHYLAIALVEGEVLIVAAAGRGELRRRYNGTRLHDGARHTIRLQRAHKQLEVWVDDRKLDAAPLAGGGLPARPRGLFLGGVPPAIRLPNALPTGLPTVGLAGTIEDFIVDSDFMYNILCVCVCMCGERGGRGRGERGELLLALHFRTFAPDGLLLLLPVSGTPFGGSKAKPKHYLALLVREGKLKLIVRGRRRRELALAAHVADGTWRAASVRVGRTRLVLESGGAAATARAPPLGRAARLYVGGLPSPEAMPHLPNNIIRVGGFVGCVRRVAVNGRAEDLVRDAQSHRGLGQCFPSIEQGAYFAGDAHALWSRRWWREDMESAELRLEFRTSAPSGLLATAAQFVLEIKDGAVVLSVGSARTETRGAGGRAVCDGAWHTVRARIWHAAALLALDGGPELRATTLLPADLTAPLYLAGLPEGALDTSEGRENFKGCVRGVSVAGETRGWRQLEALHNVLLDSCPVPT</sequence>
<feature type="disulfide bond" evidence="7">
    <location>
        <begin position="38"/>
        <end position="55"/>
    </location>
</feature>
<dbReference type="PROSITE" id="PS51115">
    <property type="entry name" value="LAMININ_IVA"/>
    <property type="match status" value="1"/>
</dbReference>
<organism evidence="13 14">
    <name type="scientific">Papilio xuthus</name>
    <name type="common">Asian swallowtail butterfly</name>
    <dbReference type="NCBI Taxonomy" id="66420"/>
    <lineage>
        <taxon>Eukaryota</taxon>
        <taxon>Metazoa</taxon>
        <taxon>Ecdysozoa</taxon>
        <taxon>Arthropoda</taxon>
        <taxon>Hexapoda</taxon>
        <taxon>Insecta</taxon>
        <taxon>Pterygota</taxon>
        <taxon>Neoptera</taxon>
        <taxon>Endopterygota</taxon>
        <taxon>Lepidoptera</taxon>
        <taxon>Glossata</taxon>
        <taxon>Ditrysia</taxon>
        <taxon>Papilionoidea</taxon>
        <taxon>Papilionidae</taxon>
        <taxon>Papilioninae</taxon>
        <taxon>Papilio</taxon>
    </lineage>
</organism>
<feature type="domain" description="Laminin EGF-like" evidence="11">
    <location>
        <begin position="173"/>
        <end position="216"/>
    </location>
</feature>
<feature type="disulfide bond" evidence="6">
    <location>
        <begin position="2119"/>
        <end position="2146"/>
    </location>
</feature>
<dbReference type="STRING" id="66420.A0A194Q0F2"/>
<evidence type="ECO:0000256" key="4">
    <source>
        <dbReference type="ARBA" id="ARBA00023180"/>
    </source>
</evidence>
<reference evidence="13 14" key="1">
    <citation type="journal article" date="2015" name="Nat. Commun.">
        <title>Outbred genome sequencing and CRISPR/Cas9 gene editing in butterflies.</title>
        <authorList>
            <person name="Li X."/>
            <person name="Fan D."/>
            <person name="Zhang W."/>
            <person name="Liu G."/>
            <person name="Zhang L."/>
            <person name="Zhao L."/>
            <person name="Fang X."/>
            <person name="Chen L."/>
            <person name="Dong Y."/>
            <person name="Chen Y."/>
            <person name="Ding Y."/>
            <person name="Zhao R."/>
            <person name="Feng M."/>
            <person name="Zhu Y."/>
            <person name="Feng Y."/>
            <person name="Jiang X."/>
            <person name="Zhu D."/>
            <person name="Xiang H."/>
            <person name="Feng X."/>
            <person name="Li S."/>
            <person name="Wang J."/>
            <person name="Zhang G."/>
            <person name="Kronforst M.R."/>
            <person name="Wang W."/>
        </authorList>
    </citation>
    <scope>NUCLEOTIDE SEQUENCE [LARGE SCALE GENOMIC DNA]</scope>
    <source>
        <strain evidence="13">Ya'a_city_454_Px</strain>
        <tissue evidence="13">Whole body</tissue>
    </source>
</reference>
<dbReference type="PANTHER" id="PTHR10574">
    <property type="entry name" value="NETRIN/LAMININ-RELATED"/>
    <property type="match status" value="1"/>
</dbReference>
<feature type="domain" description="Laminin G" evidence="10">
    <location>
        <begin position="1780"/>
        <end position="1977"/>
    </location>
</feature>
<comment type="caution">
    <text evidence="7">Lacks conserved residue(s) required for the propagation of feature annotation.</text>
</comment>
<feature type="disulfide bond" evidence="7">
    <location>
        <begin position="193"/>
        <end position="202"/>
    </location>
</feature>
<evidence type="ECO:0000256" key="7">
    <source>
        <dbReference type="PROSITE-ProRule" id="PRU00460"/>
    </source>
</evidence>
<dbReference type="PRINTS" id="PR00011">
    <property type="entry name" value="EGFLAMININ"/>
</dbReference>
<dbReference type="GO" id="GO:0070831">
    <property type="term" value="P:basement membrane assembly"/>
    <property type="evidence" value="ECO:0007669"/>
    <property type="project" value="TreeGrafter"/>
</dbReference>
<dbReference type="SMART" id="SM00181">
    <property type="entry name" value="EGF"/>
    <property type="match status" value="5"/>
</dbReference>
<evidence type="ECO:0000259" key="11">
    <source>
        <dbReference type="PROSITE" id="PS50027"/>
    </source>
</evidence>
<dbReference type="InterPro" id="IPR000034">
    <property type="entry name" value="Laminin_IV"/>
</dbReference>
<gene>
    <name evidence="13" type="ORF">RR46_03626</name>
</gene>
<dbReference type="SMART" id="SM00282">
    <property type="entry name" value="LamG"/>
    <property type="match status" value="5"/>
</dbReference>
<dbReference type="GO" id="GO:0043256">
    <property type="term" value="C:laminin complex"/>
    <property type="evidence" value="ECO:0007669"/>
    <property type="project" value="TreeGrafter"/>
</dbReference>
<dbReference type="Gene3D" id="2.60.120.200">
    <property type="match status" value="5"/>
</dbReference>
<feature type="disulfide bond" evidence="7">
    <location>
        <begin position="620"/>
        <end position="632"/>
    </location>
</feature>
<dbReference type="InterPro" id="IPR013320">
    <property type="entry name" value="ConA-like_dom_sf"/>
</dbReference>
<feature type="disulfide bond" evidence="7">
    <location>
        <begin position="640"/>
        <end position="649"/>
    </location>
</feature>
<evidence type="ECO:0000256" key="6">
    <source>
        <dbReference type="PROSITE-ProRule" id="PRU00122"/>
    </source>
</evidence>
<feature type="domain" description="Laminin EGF-like" evidence="11">
    <location>
        <begin position="217"/>
        <end position="271"/>
    </location>
</feature>
<feature type="domain" description="Laminin G" evidence="10">
    <location>
        <begin position="1443"/>
        <end position="1619"/>
    </location>
</feature>
<feature type="domain" description="Laminin EGF-like" evidence="11">
    <location>
        <begin position="620"/>
        <end position="666"/>
    </location>
</feature>
<dbReference type="SMART" id="SM00180">
    <property type="entry name" value="EGF_Lam"/>
    <property type="match status" value="8"/>
</dbReference>
<dbReference type="FunFam" id="2.10.25.10:FF:000074">
    <property type="entry name" value="Laminin subunit alpha"/>
    <property type="match status" value="1"/>
</dbReference>
<dbReference type="CDD" id="cd00055">
    <property type="entry name" value="EGF_Lam"/>
    <property type="match status" value="7"/>
</dbReference>
<feature type="region of interest" description="Disordered" evidence="9">
    <location>
        <begin position="1347"/>
        <end position="1369"/>
    </location>
</feature>
<dbReference type="Gene3D" id="2.10.25.10">
    <property type="entry name" value="Laminin"/>
    <property type="match status" value="4"/>
</dbReference>
<dbReference type="GO" id="GO:0009887">
    <property type="term" value="P:animal organ morphogenesis"/>
    <property type="evidence" value="ECO:0007669"/>
    <property type="project" value="TreeGrafter"/>
</dbReference>
<feature type="domain" description="Laminin G" evidence="10">
    <location>
        <begin position="1984"/>
        <end position="2146"/>
    </location>
</feature>
<dbReference type="InterPro" id="IPR050440">
    <property type="entry name" value="Laminin/Netrin_ECM"/>
</dbReference>
<dbReference type="GO" id="GO:0009888">
    <property type="term" value="P:tissue development"/>
    <property type="evidence" value="ECO:0007669"/>
    <property type="project" value="TreeGrafter"/>
</dbReference>
<dbReference type="EMBL" id="KQ459584">
    <property type="protein sequence ID" value="KPI98474.1"/>
    <property type="molecule type" value="Genomic_DNA"/>
</dbReference>
<evidence type="ECO:0000256" key="1">
    <source>
        <dbReference type="ARBA" id="ARBA00022729"/>
    </source>
</evidence>
<feature type="domain" description="Laminin EGF-like" evidence="11">
    <location>
        <begin position="521"/>
        <end position="568"/>
    </location>
</feature>
<dbReference type="GO" id="GO:0034446">
    <property type="term" value="P:substrate adhesion-dependent cell spreading"/>
    <property type="evidence" value="ECO:0007669"/>
    <property type="project" value="TreeGrafter"/>
</dbReference>